<keyword evidence="7" id="KW-0934">Plastid</keyword>
<dbReference type="GO" id="GO:0005739">
    <property type="term" value="C:mitochondrion"/>
    <property type="evidence" value="ECO:0007669"/>
    <property type="project" value="TreeGrafter"/>
</dbReference>
<dbReference type="SUPFAM" id="SSF53901">
    <property type="entry name" value="Thiolase-like"/>
    <property type="match status" value="2"/>
</dbReference>
<dbReference type="InterPro" id="IPR009044">
    <property type="entry name" value="ssDNA-bd_transcriptional_reg"/>
</dbReference>
<dbReference type="Gene3D" id="2.30.31.10">
    <property type="entry name" value="Transcriptional Coactivator Pc4, Chain A"/>
    <property type="match status" value="1"/>
</dbReference>
<evidence type="ECO:0000256" key="9">
    <source>
        <dbReference type="ARBA" id="ARBA00022832"/>
    </source>
</evidence>
<proteinExistence type="inferred from homology"/>
<keyword evidence="12" id="KW-0275">Fatty acid biosynthesis</keyword>
<evidence type="ECO:0000256" key="12">
    <source>
        <dbReference type="ARBA" id="ARBA00023160"/>
    </source>
</evidence>
<evidence type="ECO:0000256" key="16">
    <source>
        <dbReference type="ARBA" id="ARBA00058711"/>
    </source>
</evidence>
<dbReference type="EMBL" id="PNBA02000019">
    <property type="protein sequence ID" value="KAG6391445.1"/>
    <property type="molecule type" value="Genomic_DNA"/>
</dbReference>
<feature type="compositionally biased region" description="Acidic residues" evidence="19">
    <location>
        <begin position="59"/>
        <end position="97"/>
    </location>
</feature>
<evidence type="ECO:0000256" key="8">
    <source>
        <dbReference type="ARBA" id="ARBA00022679"/>
    </source>
</evidence>
<keyword evidence="5" id="KW-0444">Lipid biosynthesis</keyword>
<dbReference type="PROSITE" id="PS52004">
    <property type="entry name" value="KS3_2"/>
    <property type="match status" value="1"/>
</dbReference>
<dbReference type="NCBIfam" id="NF005589">
    <property type="entry name" value="PRK07314.1"/>
    <property type="match status" value="1"/>
</dbReference>
<dbReference type="InterPro" id="IPR016039">
    <property type="entry name" value="Thiolase-like"/>
</dbReference>
<dbReference type="Pfam" id="PF02229">
    <property type="entry name" value="PC4"/>
    <property type="match status" value="1"/>
</dbReference>
<evidence type="ECO:0000256" key="5">
    <source>
        <dbReference type="ARBA" id="ARBA00022516"/>
    </source>
</evidence>
<protein>
    <recommendedName>
        <fullName evidence="17">3-oxoacyl-[acyl-carrier-protein] synthase I, chloroplastic</fullName>
        <ecNumber evidence="4">2.3.1.41</ecNumber>
    </recommendedName>
    <alternativeName>
        <fullName evidence="14">Beta-ketoacyl-ACP synthase I</fullName>
    </alternativeName>
</protein>
<dbReference type="GO" id="GO:0006633">
    <property type="term" value="P:fatty acid biosynthetic process"/>
    <property type="evidence" value="ECO:0007669"/>
    <property type="project" value="UniProtKB-KW"/>
</dbReference>
<comment type="caution">
    <text evidence="21">The sequence shown here is derived from an EMBL/GenBank/DDBJ whole genome shotgun (WGS) entry which is preliminary data.</text>
</comment>
<accession>A0A8X8WBA3</accession>
<dbReference type="SUPFAM" id="SSF54447">
    <property type="entry name" value="ssDNA-binding transcriptional regulator domain"/>
    <property type="match status" value="1"/>
</dbReference>
<dbReference type="InterPro" id="IPR003173">
    <property type="entry name" value="PC4_C"/>
</dbReference>
<dbReference type="InterPro" id="IPR018201">
    <property type="entry name" value="Ketoacyl_synth_AS"/>
</dbReference>
<dbReference type="PANTHER" id="PTHR11712">
    <property type="entry name" value="POLYKETIDE SYNTHASE-RELATED"/>
    <property type="match status" value="1"/>
</dbReference>
<dbReference type="InterPro" id="IPR014030">
    <property type="entry name" value="Ketoacyl_synth_N"/>
</dbReference>
<evidence type="ECO:0000313" key="21">
    <source>
        <dbReference type="EMBL" id="KAG6391445.1"/>
    </source>
</evidence>
<evidence type="ECO:0000313" key="22">
    <source>
        <dbReference type="Proteomes" id="UP000298416"/>
    </source>
</evidence>
<evidence type="ECO:0000256" key="11">
    <source>
        <dbReference type="ARBA" id="ARBA00023098"/>
    </source>
</evidence>
<reference evidence="21" key="1">
    <citation type="submission" date="2018-01" db="EMBL/GenBank/DDBJ databases">
        <authorList>
            <person name="Mao J.F."/>
        </authorList>
    </citation>
    <scope>NUCLEOTIDE SEQUENCE</scope>
    <source>
        <strain evidence="21">Huo1</strain>
        <tissue evidence="21">Leaf</tissue>
    </source>
</reference>
<dbReference type="SMART" id="SM00825">
    <property type="entry name" value="PKS_KS"/>
    <property type="match status" value="1"/>
</dbReference>
<dbReference type="Gene3D" id="3.40.47.10">
    <property type="match status" value="1"/>
</dbReference>
<dbReference type="EC" id="2.3.1.41" evidence="4"/>
<dbReference type="Pfam" id="PF00109">
    <property type="entry name" value="ketoacyl-synt"/>
    <property type="match status" value="1"/>
</dbReference>
<evidence type="ECO:0000256" key="4">
    <source>
        <dbReference type="ARBA" id="ARBA00013191"/>
    </source>
</evidence>
<dbReference type="GO" id="GO:0009507">
    <property type="term" value="C:chloroplast"/>
    <property type="evidence" value="ECO:0007669"/>
    <property type="project" value="UniProtKB-SubCell"/>
</dbReference>
<dbReference type="GO" id="GO:0003677">
    <property type="term" value="F:DNA binding"/>
    <property type="evidence" value="ECO:0007669"/>
    <property type="project" value="InterPro"/>
</dbReference>
<name>A0A8X8WBA3_SALSN</name>
<evidence type="ECO:0000256" key="3">
    <source>
        <dbReference type="ARBA" id="ARBA00011738"/>
    </source>
</evidence>
<dbReference type="InterPro" id="IPR020841">
    <property type="entry name" value="PKS_Beta-ketoAc_synthase_dom"/>
</dbReference>
<keyword evidence="11" id="KW-0443">Lipid metabolism</keyword>
<evidence type="ECO:0000256" key="18">
    <source>
        <dbReference type="RuleBase" id="RU003694"/>
    </source>
</evidence>
<evidence type="ECO:0000256" key="6">
    <source>
        <dbReference type="ARBA" id="ARBA00022528"/>
    </source>
</evidence>
<comment type="subcellular location">
    <subcellularLocation>
        <location evidence="1">Plastid</location>
        <location evidence="1">Chloroplast</location>
    </subcellularLocation>
</comment>
<feature type="compositionally biased region" description="Low complexity" evidence="19">
    <location>
        <begin position="7"/>
        <end position="21"/>
    </location>
</feature>
<organism evidence="21">
    <name type="scientific">Salvia splendens</name>
    <name type="common">Scarlet sage</name>
    <dbReference type="NCBI Taxonomy" id="180675"/>
    <lineage>
        <taxon>Eukaryota</taxon>
        <taxon>Viridiplantae</taxon>
        <taxon>Streptophyta</taxon>
        <taxon>Embryophyta</taxon>
        <taxon>Tracheophyta</taxon>
        <taxon>Spermatophyta</taxon>
        <taxon>Magnoliopsida</taxon>
        <taxon>eudicotyledons</taxon>
        <taxon>Gunneridae</taxon>
        <taxon>Pentapetalae</taxon>
        <taxon>asterids</taxon>
        <taxon>lamiids</taxon>
        <taxon>Lamiales</taxon>
        <taxon>Lamiaceae</taxon>
        <taxon>Nepetoideae</taxon>
        <taxon>Mentheae</taxon>
        <taxon>Salviinae</taxon>
        <taxon>Salvia</taxon>
        <taxon>Salvia subgen. Calosphace</taxon>
        <taxon>core Calosphace</taxon>
    </lineage>
</organism>
<feature type="region of interest" description="Disordered" evidence="19">
    <location>
        <begin position="1"/>
        <end position="27"/>
    </location>
</feature>
<evidence type="ECO:0000259" key="20">
    <source>
        <dbReference type="PROSITE" id="PS52004"/>
    </source>
</evidence>
<dbReference type="InterPro" id="IPR014031">
    <property type="entry name" value="Ketoacyl_synth_C"/>
</dbReference>
<dbReference type="AlphaFoldDB" id="A0A8X8WBA3"/>
<dbReference type="CDD" id="cd00834">
    <property type="entry name" value="KAS_I_II"/>
    <property type="match status" value="1"/>
</dbReference>
<dbReference type="NCBIfam" id="NF004970">
    <property type="entry name" value="PRK06333.1"/>
    <property type="match status" value="1"/>
</dbReference>
<feature type="domain" description="Ketosynthase family 3 (KS3)" evidence="20">
    <location>
        <begin position="384"/>
        <end position="794"/>
    </location>
</feature>
<evidence type="ECO:0000256" key="7">
    <source>
        <dbReference type="ARBA" id="ARBA00022640"/>
    </source>
</evidence>
<dbReference type="PANTHER" id="PTHR11712:SF330">
    <property type="entry name" value="BETA-KETOACYL-[ACYL-CARRIER-PROTEIN] SYNTHASE I"/>
    <property type="match status" value="1"/>
</dbReference>
<keyword evidence="22" id="KW-1185">Reference proteome</keyword>
<dbReference type="NCBIfam" id="TIGR03150">
    <property type="entry name" value="fabF"/>
    <property type="match status" value="1"/>
</dbReference>
<dbReference type="InterPro" id="IPR017568">
    <property type="entry name" value="3-oxoacyl-ACP_synth-2"/>
</dbReference>
<comment type="function">
    <text evidence="16">Catalyzes the condensation reaction of fatty acid synthesis by the addition to an acyl acceptor of two carbons from malonyl-ACP. Specific for elongation from C-10 to unsaturated C-16 and C-18 fatty acids.</text>
</comment>
<keyword evidence="6" id="KW-0150">Chloroplast</keyword>
<dbReference type="FunFam" id="3.40.47.10:FF:000027">
    <property type="entry name" value="3-oxoacyl-[acyl-carrier-protein] synthase 2"/>
    <property type="match status" value="1"/>
</dbReference>
<dbReference type="Pfam" id="PF02801">
    <property type="entry name" value="Ketoacyl-synt_C"/>
    <property type="match status" value="1"/>
</dbReference>
<keyword evidence="9" id="KW-0276">Fatty acid metabolism</keyword>
<keyword evidence="8 18" id="KW-0808">Transferase</keyword>
<evidence type="ECO:0000256" key="15">
    <source>
        <dbReference type="ARBA" id="ARBA00049541"/>
    </source>
</evidence>
<evidence type="ECO:0000256" key="2">
    <source>
        <dbReference type="ARBA" id="ARBA00008467"/>
    </source>
</evidence>
<evidence type="ECO:0000256" key="19">
    <source>
        <dbReference type="SAM" id="MobiDB-lite"/>
    </source>
</evidence>
<comment type="subunit">
    <text evidence="3">Homodimer.</text>
</comment>
<dbReference type="GO" id="GO:0004315">
    <property type="term" value="F:3-oxoacyl-[acyl-carrier-protein] synthase activity"/>
    <property type="evidence" value="ECO:0007669"/>
    <property type="project" value="UniProtKB-EC"/>
</dbReference>
<comment type="similarity">
    <text evidence="2 18">Belongs to the thiolase-like superfamily. Beta-ketoacyl-ACP synthases family.</text>
</comment>
<evidence type="ECO:0000256" key="13">
    <source>
        <dbReference type="ARBA" id="ARBA00023315"/>
    </source>
</evidence>
<dbReference type="PROSITE" id="PS00606">
    <property type="entry name" value="KS3_1"/>
    <property type="match status" value="1"/>
</dbReference>
<dbReference type="GO" id="GO:0006355">
    <property type="term" value="P:regulation of DNA-templated transcription"/>
    <property type="evidence" value="ECO:0007669"/>
    <property type="project" value="InterPro"/>
</dbReference>
<keyword evidence="13" id="KW-0012">Acyltransferase</keyword>
<evidence type="ECO:0000256" key="17">
    <source>
        <dbReference type="ARBA" id="ARBA00074204"/>
    </source>
</evidence>
<reference evidence="21" key="2">
    <citation type="submission" date="2020-08" db="EMBL/GenBank/DDBJ databases">
        <title>Plant Genome Project.</title>
        <authorList>
            <person name="Zhang R.-G."/>
        </authorList>
    </citation>
    <scope>NUCLEOTIDE SEQUENCE</scope>
    <source>
        <strain evidence="21">Huo1</strain>
        <tissue evidence="21">Leaf</tissue>
    </source>
</reference>
<comment type="catalytic activity">
    <reaction evidence="15">
        <text>a fatty acyl-[ACP] + malonyl-[ACP] + H(+) = a 3-oxoacyl-[ACP] + holo-[ACP] + CO2</text>
        <dbReference type="Rhea" id="RHEA:22836"/>
        <dbReference type="Rhea" id="RHEA-COMP:9623"/>
        <dbReference type="Rhea" id="RHEA-COMP:9685"/>
        <dbReference type="Rhea" id="RHEA-COMP:9916"/>
        <dbReference type="Rhea" id="RHEA-COMP:14125"/>
        <dbReference type="ChEBI" id="CHEBI:15378"/>
        <dbReference type="ChEBI" id="CHEBI:16526"/>
        <dbReference type="ChEBI" id="CHEBI:64479"/>
        <dbReference type="ChEBI" id="CHEBI:78449"/>
        <dbReference type="ChEBI" id="CHEBI:78776"/>
        <dbReference type="ChEBI" id="CHEBI:138651"/>
        <dbReference type="EC" id="2.3.1.41"/>
    </reaction>
</comment>
<dbReference type="InterPro" id="IPR000794">
    <property type="entry name" value="Beta-ketoacyl_synthase"/>
</dbReference>
<feature type="region of interest" description="Disordered" evidence="19">
    <location>
        <begin position="50"/>
        <end position="108"/>
    </location>
</feature>
<dbReference type="Proteomes" id="UP000298416">
    <property type="component" value="Unassembled WGS sequence"/>
</dbReference>
<evidence type="ECO:0000256" key="10">
    <source>
        <dbReference type="ARBA" id="ARBA00022946"/>
    </source>
</evidence>
<sequence length="797" mass="86090">MDPHGVDAAANDQSDGNSSDSSAEEDKAIREVIGEVALVMQQYLVKWAGAHLAKAKEEAEAEEEEDATEEETETEEDEEETETEEDEEEAEAEEQQEDGGRKKGKKEYDDEGGLIICRLSDQRRVTLSKFEGETLVSITEHDKRDGKELPTAEGIRLTADEWASFKKNVPDIEKTIKMMESSPPMGTKAASPSIEIPPYSSVDKYADQLGCFAHALDVKYLSTMLADDTSSMSEENQKLHEEMIGKDFDNLALFRLRIFDSAAFSCRAAAALDSFVYFGAICLCISSKCSIFLFEKIHNFVERNTCQRMATIAFASSSSGLLFNKSKETSPRNGASLFHYNGLKAVEAKQFEAKGFISTSVRSKTIKAMGGPAVSAPKRETDPKKRVVITGMGLVSVFGSDIDIFYDKLLDGVSGITPMDRFDASEYSVRFAGQIRDFCSTGYIDGKNDRRLDDCWRYCLVAGKRALDDASLSKPVLDTMDKKRIGVLVGSGMGGITAFSSGVEALVQKGYKKITPFFIPYSITNMGSALLAIDTGLMGPNYSISTACATANYCFFSAANHIRRGDADIMVAGGTEAAVTPTGVGGFIACRALSQRNADPQKASRPWDKNRDGFVIGEGAGVLVMESLEHALKRGANIIAEYLGGAVTCDAHHMTDPRADGLGVSTCIAKSLEDAGVSPEEVNYINAHATSTLAGDLAEVNAIKKVFKDTSEIKMNGTKSMTGHGLGAAGGLEAIATIKAINTGWLHPTLNQNDLEGDVTIDTVPNVKKRHQVNVAISNSFGFGGHNSVVVFAPYDP</sequence>
<gene>
    <name evidence="21" type="ORF">SASPL_149199</name>
</gene>
<evidence type="ECO:0000256" key="14">
    <source>
        <dbReference type="ARBA" id="ARBA00042143"/>
    </source>
</evidence>
<keyword evidence="10" id="KW-0809">Transit peptide</keyword>
<evidence type="ECO:0000256" key="1">
    <source>
        <dbReference type="ARBA" id="ARBA00004229"/>
    </source>
</evidence>